<protein>
    <submittedName>
        <fullName evidence="2">Uncharacterized protein</fullName>
    </submittedName>
</protein>
<dbReference type="EMBL" id="CP144748">
    <property type="protein sequence ID" value="WVZ68092.1"/>
    <property type="molecule type" value="Genomic_DNA"/>
</dbReference>
<evidence type="ECO:0000313" key="3">
    <source>
        <dbReference type="Proteomes" id="UP001341281"/>
    </source>
</evidence>
<dbReference type="Proteomes" id="UP001341281">
    <property type="component" value="Chromosome 04"/>
</dbReference>
<proteinExistence type="predicted"/>
<gene>
    <name evidence="2" type="ORF">U9M48_017081</name>
</gene>
<sequence length="93" mass="10343">MATSFSFGGSAAAGSTASSPFSSSSSQPAAASFPRPRLWFLPVLIIRCRFLCSHFRLLPLRLITNCVQRSLLIGRVRPIPLRRNARFLRRINP</sequence>
<reference evidence="2 3" key="1">
    <citation type="submission" date="2024-02" db="EMBL/GenBank/DDBJ databases">
        <title>High-quality chromosome-scale genome assembly of Pensacola bahiagrass (Paspalum notatum Flugge var. saurae).</title>
        <authorList>
            <person name="Vega J.M."/>
            <person name="Podio M."/>
            <person name="Orjuela J."/>
            <person name="Siena L.A."/>
            <person name="Pessino S.C."/>
            <person name="Combes M.C."/>
            <person name="Mariac C."/>
            <person name="Albertini E."/>
            <person name="Pupilli F."/>
            <person name="Ortiz J.P.A."/>
            <person name="Leblanc O."/>
        </authorList>
    </citation>
    <scope>NUCLEOTIDE SEQUENCE [LARGE SCALE GENOMIC DNA]</scope>
    <source>
        <strain evidence="2">R1</strain>
        <tissue evidence="2">Leaf</tissue>
    </source>
</reference>
<organism evidence="2 3">
    <name type="scientific">Paspalum notatum var. saurae</name>
    <dbReference type="NCBI Taxonomy" id="547442"/>
    <lineage>
        <taxon>Eukaryota</taxon>
        <taxon>Viridiplantae</taxon>
        <taxon>Streptophyta</taxon>
        <taxon>Embryophyta</taxon>
        <taxon>Tracheophyta</taxon>
        <taxon>Spermatophyta</taxon>
        <taxon>Magnoliopsida</taxon>
        <taxon>Liliopsida</taxon>
        <taxon>Poales</taxon>
        <taxon>Poaceae</taxon>
        <taxon>PACMAD clade</taxon>
        <taxon>Panicoideae</taxon>
        <taxon>Andropogonodae</taxon>
        <taxon>Paspaleae</taxon>
        <taxon>Paspalinae</taxon>
        <taxon>Paspalum</taxon>
    </lineage>
</organism>
<evidence type="ECO:0000256" key="1">
    <source>
        <dbReference type="SAM" id="MobiDB-lite"/>
    </source>
</evidence>
<evidence type="ECO:0000313" key="2">
    <source>
        <dbReference type="EMBL" id="WVZ68092.1"/>
    </source>
</evidence>
<name>A0AAQ3T8Z9_PASNO</name>
<dbReference type="AlphaFoldDB" id="A0AAQ3T8Z9"/>
<accession>A0AAQ3T8Z9</accession>
<keyword evidence="3" id="KW-1185">Reference proteome</keyword>
<feature type="region of interest" description="Disordered" evidence="1">
    <location>
        <begin position="1"/>
        <end position="32"/>
    </location>
</feature>